<gene>
    <name evidence="4" type="primary">thiI_28</name>
    <name evidence="4" type="ORF">SDC9_204123</name>
</gene>
<dbReference type="GO" id="GO:0005829">
    <property type="term" value="C:cytosol"/>
    <property type="evidence" value="ECO:0007669"/>
    <property type="project" value="TreeGrafter"/>
</dbReference>
<organism evidence="4">
    <name type="scientific">bioreactor metagenome</name>
    <dbReference type="NCBI Taxonomy" id="1076179"/>
    <lineage>
        <taxon>unclassified sequences</taxon>
        <taxon>metagenomes</taxon>
        <taxon>ecological metagenomes</taxon>
    </lineage>
</organism>
<dbReference type="Pfam" id="PF02568">
    <property type="entry name" value="ThiI"/>
    <property type="match status" value="1"/>
</dbReference>
<dbReference type="InterPro" id="IPR020536">
    <property type="entry name" value="ThiI_AANH"/>
</dbReference>
<dbReference type="PANTHER" id="PTHR43209">
    <property type="entry name" value="TRNA SULFURTRANSFERASE"/>
    <property type="match status" value="1"/>
</dbReference>
<comment type="caution">
    <text evidence="4">The sequence shown here is derived from an EMBL/GenBank/DDBJ whole genome shotgun (WGS) entry which is preliminary data.</text>
</comment>
<evidence type="ECO:0000256" key="2">
    <source>
        <dbReference type="ARBA" id="ARBA00022840"/>
    </source>
</evidence>
<dbReference type="GO" id="GO:0052837">
    <property type="term" value="P:thiazole biosynthetic process"/>
    <property type="evidence" value="ECO:0007669"/>
    <property type="project" value="TreeGrafter"/>
</dbReference>
<proteinExistence type="predicted"/>
<sequence>MMRGAEKIAESENAMALITGDSIGQVASQTMQGINAINAACKMPVLRPLAGMDKQEIVDIARRIGTFDTSIQPYEDCCTIFVAKHPETKPKTSVIDKMEYKLNELPSFLEKALKNTEVIEL</sequence>
<keyword evidence="4" id="KW-0808">Transferase</keyword>
<dbReference type="InterPro" id="IPR014729">
    <property type="entry name" value="Rossmann-like_a/b/a_fold"/>
</dbReference>
<dbReference type="Gene3D" id="3.40.50.620">
    <property type="entry name" value="HUPs"/>
    <property type="match status" value="1"/>
</dbReference>
<feature type="domain" description="Thil AANH" evidence="3">
    <location>
        <begin position="1"/>
        <end position="102"/>
    </location>
</feature>
<protein>
    <submittedName>
        <fullName evidence="4">Putative tRNA sulfurtransferase</fullName>
        <ecNumber evidence="4">2.8.1.4</ecNumber>
    </submittedName>
</protein>
<dbReference type="EC" id="2.8.1.4" evidence="4"/>
<accession>A0A645J7I7</accession>
<dbReference type="EMBL" id="VSSQ01126748">
    <property type="protein sequence ID" value="MPN56434.1"/>
    <property type="molecule type" value="Genomic_DNA"/>
</dbReference>
<keyword evidence="1" id="KW-0547">Nucleotide-binding</keyword>
<dbReference type="PANTHER" id="PTHR43209:SF1">
    <property type="entry name" value="TRNA SULFURTRANSFERASE"/>
    <property type="match status" value="1"/>
</dbReference>
<evidence type="ECO:0000259" key="3">
    <source>
        <dbReference type="Pfam" id="PF02568"/>
    </source>
</evidence>
<dbReference type="GO" id="GO:0140741">
    <property type="term" value="F:tRNA-uracil-4 sulfurtransferase activity"/>
    <property type="evidence" value="ECO:0007669"/>
    <property type="project" value="UniProtKB-EC"/>
</dbReference>
<evidence type="ECO:0000256" key="1">
    <source>
        <dbReference type="ARBA" id="ARBA00022741"/>
    </source>
</evidence>
<dbReference type="SUPFAM" id="SSF52402">
    <property type="entry name" value="Adenine nucleotide alpha hydrolases-like"/>
    <property type="match status" value="1"/>
</dbReference>
<reference evidence="4" key="1">
    <citation type="submission" date="2019-08" db="EMBL/GenBank/DDBJ databases">
        <authorList>
            <person name="Kucharzyk K."/>
            <person name="Murdoch R.W."/>
            <person name="Higgins S."/>
            <person name="Loffler F."/>
        </authorList>
    </citation>
    <scope>NUCLEOTIDE SEQUENCE</scope>
</reference>
<keyword evidence="2" id="KW-0067">ATP-binding</keyword>
<evidence type="ECO:0000313" key="4">
    <source>
        <dbReference type="EMBL" id="MPN56434.1"/>
    </source>
</evidence>
<dbReference type="GO" id="GO:0002937">
    <property type="term" value="P:tRNA 4-thiouridine biosynthesis"/>
    <property type="evidence" value="ECO:0007669"/>
    <property type="project" value="TreeGrafter"/>
</dbReference>
<dbReference type="GO" id="GO:0004810">
    <property type="term" value="F:CCA tRNA nucleotidyltransferase activity"/>
    <property type="evidence" value="ECO:0007669"/>
    <property type="project" value="InterPro"/>
</dbReference>
<dbReference type="InterPro" id="IPR050102">
    <property type="entry name" value="tRNA_sulfurtransferase_ThiI"/>
</dbReference>
<dbReference type="AlphaFoldDB" id="A0A645J7I7"/>
<name>A0A645J7I7_9ZZZZ</name>
<dbReference type="GO" id="GO:0005524">
    <property type="term" value="F:ATP binding"/>
    <property type="evidence" value="ECO:0007669"/>
    <property type="project" value="UniProtKB-KW"/>
</dbReference>